<protein>
    <submittedName>
        <fullName evidence="1">Gluconate 2-dehydrogenase subunit 3</fullName>
    </submittedName>
</protein>
<dbReference type="OrthoDB" id="6385145at2"/>
<dbReference type="EMBL" id="FNFO01000002">
    <property type="protein sequence ID" value="SDK32087.1"/>
    <property type="molecule type" value="Genomic_DNA"/>
</dbReference>
<accession>A0A1G9AXX4</accession>
<proteinExistence type="predicted"/>
<dbReference type="STRING" id="1075417.SAMN05421823_102440"/>
<reference evidence="1 2" key="1">
    <citation type="submission" date="2016-10" db="EMBL/GenBank/DDBJ databases">
        <authorList>
            <person name="de Groot N.N."/>
        </authorList>
    </citation>
    <scope>NUCLEOTIDE SEQUENCE [LARGE SCALE GENOMIC DNA]</scope>
    <source>
        <strain evidence="1 2">DSM 25186</strain>
    </source>
</reference>
<gene>
    <name evidence="1" type="ORF">SAMN05421823_102440</name>
</gene>
<name>A0A1G9AXX4_9BACT</name>
<sequence>MNRRTALQALLLASGGLATLPSWAMRWRPTDLAGTASVFSSTEHQLLAAVADTILPAGDEIGALSVGVDQFLPKLFSQCYDADVQASLKTQLRALDTAARQAHGVAFPACSQTQRETLLNRLAASADEEEKAFFDLMKSETMRGFTTSEEVMVKYLGYRVIPTYYHGCVDVNS</sequence>
<dbReference type="Proteomes" id="UP000198510">
    <property type="component" value="Unassembled WGS sequence"/>
</dbReference>
<dbReference type="Pfam" id="PF13618">
    <property type="entry name" value="Gluconate_2-dh3"/>
    <property type="match status" value="1"/>
</dbReference>
<evidence type="ECO:0000313" key="2">
    <source>
        <dbReference type="Proteomes" id="UP000198510"/>
    </source>
</evidence>
<dbReference type="InterPro" id="IPR027056">
    <property type="entry name" value="Gluconate_2DH_su3"/>
</dbReference>
<evidence type="ECO:0000313" key="1">
    <source>
        <dbReference type="EMBL" id="SDK32087.1"/>
    </source>
</evidence>
<dbReference type="RefSeq" id="WP_089680095.1">
    <property type="nucleotide sequence ID" value="NZ_FNFO01000002.1"/>
</dbReference>
<organism evidence="1 2">
    <name type="scientific">Catalinimonas alkaloidigena</name>
    <dbReference type="NCBI Taxonomy" id="1075417"/>
    <lineage>
        <taxon>Bacteria</taxon>
        <taxon>Pseudomonadati</taxon>
        <taxon>Bacteroidota</taxon>
        <taxon>Cytophagia</taxon>
        <taxon>Cytophagales</taxon>
        <taxon>Catalimonadaceae</taxon>
        <taxon>Catalinimonas</taxon>
    </lineage>
</organism>
<keyword evidence="2" id="KW-1185">Reference proteome</keyword>
<dbReference type="AlphaFoldDB" id="A0A1G9AXX4"/>